<name>T0IZF7_9SPHN</name>
<gene>
    <name evidence="1" type="ORF">M529_16340</name>
</gene>
<sequence>MEVTVTPDPSTRLRTGLIRGPTALSHGAAEKKAGSRVKPGMTDKKWQITTIFRRSLILWLDLGAAIPLCGWSLLWQCRAMLSDELGDLIEIIILLLRTDQGVRRAITPATQICYQLGVCDDDMDDVMLEAIRRVGRRPLMAGEPGSEEVVFDPELTVEGLASFILTRCPPIAPT</sequence>
<reference evidence="1 2" key="1">
    <citation type="journal article" date="2013" name="Genome Announc.">
        <title>Draft Genome Sequence of Sphingobium ummariense Strain RL-3, a Hexachlorocyclohexane-Degrading Bacterium.</title>
        <authorList>
            <person name="Kohli P."/>
            <person name="Dua A."/>
            <person name="Sangwan N."/>
            <person name="Oldach P."/>
            <person name="Khurana J.P."/>
            <person name="Lal R."/>
        </authorList>
    </citation>
    <scope>NUCLEOTIDE SEQUENCE [LARGE SCALE GENOMIC DNA]</scope>
    <source>
        <strain evidence="1 2">RL-3</strain>
    </source>
</reference>
<dbReference type="Proteomes" id="UP000015523">
    <property type="component" value="Unassembled WGS sequence"/>
</dbReference>
<accession>T0IZF7</accession>
<organism evidence="1 2">
    <name type="scientific">Sphingobium ummariense RL-3</name>
    <dbReference type="NCBI Taxonomy" id="1346791"/>
    <lineage>
        <taxon>Bacteria</taxon>
        <taxon>Pseudomonadati</taxon>
        <taxon>Pseudomonadota</taxon>
        <taxon>Alphaproteobacteria</taxon>
        <taxon>Sphingomonadales</taxon>
        <taxon>Sphingomonadaceae</taxon>
        <taxon>Sphingobium</taxon>
    </lineage>
</organism>
<protein>
    <submittedName>
        <fullName evidence="1">Uncharacterized protein</fullName>
    </submittedName>
</protein>
<keyword evidence="2" id="KW-1185">Reference proteome</keyword>
<evidence type="ECO:0000313" key="1">
    <source>
        <dbReference type="EMBL" id="EQB31116.1"/>
    </source>
</evidence>
<comment type="caution">
    <text evidence="1">The sequence shown here is derived from an EMBL/GenBank/DDBJ whole genome shotgun (WGS) entry which is preliminary data.</text>
</comment>
<dbReference type="AlphaFoldDB" id="T0IZF7"/>
<evidence type="ECO:0000313" key="2">
    <source>
        <dbReference type="Proteomes" id="UP000015523"/>
    </source>
</evidence>
<dbReference type="EMBL" id="AUWY01000111">
    <property type="protein sequence ID" value="EQB31116.1"/>
    <property type="molecule type" value="Genomic_DNA"/>
</dbReference>
<proteinExistence type="predicted"/>